<protein>
    <submittedName>
        <fullName evidence="1">Uncharacterized protein</fullName>
    </submittedName>
</protein>
<accession>A0A0E9WCF3</accession>
<reference evidence="1" key="2">
    <citation type="journal article" date="2015" name="Fish Shellfish Immunol.">
        <title>Early steps in the European eel (Anguilla anguilla)-Vibrio vulnificus interaction in the gills: Role of the RtxA13 toxin.</title>
        <authorList>
            <person name="Callol A."/>
            <person name="Pajuelo D."/>
            <person name="Ebbesson L."/>
            <person name="Teles M."/>
            <person name="MacKenzie S."/>
            <person name="Amaro C."/>
        </authorList>
    </citation>
    <scope>NUCLEOTIDE SEQUENCE</scope>
</reference>
<name>A0A0E9WCF3_ANGAN</name>
<evidence type="ECO:0000313" key="1">
    <source>
        <dbReference type="EMBL" id="JAH87225.1"/>
    </source>
</evidence>
<organism evidence="1">
    <name type="scientific">Anguilla anguilla</name>
    <name type="common">European freshwater eel</name>
    <name type="synonym">Muraena anguilla</name>
    <dbReference type="NCBI Taxonomy" id="7936"/>
    <lineage>
        <taxon>Eukaryota</taxon>
        <taxon>Metazoa</taxon>
        <taxon>Chordata</taxon>
        <taxon>Craniata</taxon>
        <taxon>Vertebrata</taxon>
        <taxon>Euteleostomi</taxon>
        <taxon>Actinopterygii</taxon>
        <taxon>Neopterygii</taxon>
        <taxon>Teleostei</taxon>
        <taxon>Anguilliformes</taxon>
        <taxon>Anguillidae</taxon>
        <taxon>Anguilla</taxon>
    </lineage>
</organism>
<sequence length="52" mass="6063">MCLEREILKGLNIERVRFEPKCHRTVTNAPFLFLQPSFAMLVQLAVEPQANY</sequence>
<dbReference type="AlphaFoldDB" id="A0A0E9WCF3"/>
<proteinExistence type="predicted"/>
<dbReference type="EMBL" id="GBXM01021352">
    <property type="protein sequence ID" value="JAH87225.1"/>
    <property type="molecule type" value="Transcribed_RNA"/>
</dbReference>
<reference evidence="1" key="1">
    <citation type="submission" date="2014-11" db="EMBL/GenBank/DDBJ databases">
        <authorList>
            <person name="Amaro Gonzalez C."/>
        </authorList>
    </citation>
    <scope>NUCLEOTIDE SEQUENCE</scope>
</reference>